<comment type="caution">
    <text evidence="2">The sequence shown here is derived from an EMBL/GenBank/DDBJ whole genome shotgun (WGS) entry which is preliminary data.</text>
</comment>
<gene>
    <name evidence="2" type="ORF">Tci_262430</name>
</gene>
<reference evidence="2" key="1">
    <citation type="journal article" date="2019" name="Sci. Rep.">
        <title>Draft genome of Tanacetum cinerariifolium, the natural source of mosquito coil.</title>
        <authorList>
            <person name="Yamashiro T."/>
            <person name="Shiraishi A."/>
            <person name="Satake H."/>
            <person name="Nakayama K."/>
        </authorList>
    </citation>
    <scope>NUCLEOTIDE SEQUENCE</scope>
</reference>
<sequence length="391" mass="43695">MIKKQVGDLSTHTTKYTSPALTQKVFSNIRRVGKGFSGVKTPLFAGMLVEQQVAEEGDAEVHGEEVNASDTAEGDISDAHGEVPTIDEEPSIPSLTPLTPPPQPSHDIPSTSQKLDRRNKVKVLKLRRYQKVGTSQRVETSDETMMDDVYNQGRMIAEMDQDADVVLEDDKKVADDKEVADEDAKLITKVVIAASETITAASINITAVKAQVSAVTLTAAPARVATAPSRKRKGVVIRDPKEESTTSIIIRAETKSKDKGKGILAELNRNIDLDKAIDHVKQKAKEDPTVKRYQVLKRKPLTEAQARKNMMVYLNNVVGFKMYYFKGMSYDDICPIFEIYSDSNMAFLKKTKEHIEEEESRALRWLNETPVEKAAKRQKLDEEVEELKRHL</sequence>
<dbReference type="EMBL" id="BKCJ010079570">
    <property type="protein sequence ID" value="GEW90454.1"/>
    <property type="molecule type" value="Genomic_DNA"/>
</dbReference>
<organism evidence="2">
    <name type="scientific">Tanacetum cinerariifolium</name>
    <name type="common">Dalmatian daisy</name>
    <name type="synonym">Chrysanthemum cinerariifolium</name>
    <dbReference type="NCBI Taxonomy" id="118510"/>
    <lineage>
        <taxon>Eukaryota</taxon>
        <taxon>Viridiplantae</taxon>
        <taxon>Streptophyta</taxon>
        <taxon>Embryophyta</taxon>
        <taxon>Tracheophyta</taxon>
        <taxon>Spermatophyta</taxon>
        <taxon>Magnoliopsida</taxon>
        <taxon>eudicotyledons</taxon>
        <taxon>Gunneridae</taxon>
        <taxon>Pentapetalae</taxon>
        <taxon>asterids</taxon>
        <taxon>campanulids</taxon>
        <taxon>Asterales</taxon>
        <taxon>Asteraceae</taxon>
        <taxon>Asteroideae</taxon>
        <taxon>Anthemideae</taxon>
        <taxon>Anthemidinae</taxon>
        <taxon>Tanacetum</taxon>
    </lineage>
</organism>
<protein>
    <submittedName>
        <fullName evidence="2">Uncharacterized protein</fullName>
    </submittedName>
</protein>
<name>A0A699GZD8_TANCI</name>
<evidence type="ECO:0000313" key="2">
    <source>
        <dbReference type="EMBL" id="GEW90454.1"/>
    </source>
</evidence>
<feature type="region of interest" description="Disordered" evidence="1">
    <location>
        <begin position="55"/>
        <end position="116"/>
    </location>
</feature>
<accession>A0A699GZD8</accession>
<proteinExistence type="predicted"/>
<evidence type="ECO:0000256" key="1">
    <source>
        <dbReference type="SAM" id="MobiDB-lite"/>
    </source>
</evidence>
<dbReference type="AlphaFoldDB" id="A0A699GZD8"/>